<dbReference type="Pfam" id="PF02272">
    <property type="entry name" value="DHHA1"/>
    <property type="match status" value="1"/>
</dbReference>
<proteinExistence type="predicted"/>
<reference evidence="4" key="1">
    <citation type="submission" date="2017-09" db="EMBL/GenBank/DDBJ databases">
        <title>Depth-based differentiation of microbial function through sediment-hosted aquifers and enrichment of novel symbionts in the deep terrestrial subsurface.</title>
        <authorList>
            <person name="Probst A.J."/>
            <person name="Ladd B."/>
            <person name="Jarett J.K."/>
            <person name="Geller-Mcgrath D.E."/>
            <person name="Sieber C.M.K."/>
            <person name="Emerson J.B."/>
            <person name="Anantharaman K."/>
            <person name="Thomas B.C."/>
            <person name="Malmstrom R."/>
            <person name="Stieglmeier M."/>
            <person name="Klingl A."/>
            <person name="Woyke T."/>
            <person name="Ryan C.M."/>
            <person name="Banfield J.F."/>
        </authorList>
    </citation>
    <scope>NUCLEOTIDE SEQUENCE [LARGE SCALE GENOMIC DNA]</scope>
</reference>
<dbReference type="AlphaFoldDB" id="A0A2H0W7B4"/>
<dbReference type="Gene3D" id="3.90.1640.10">
    <property type="entry name" value="inorganic pyrophosphatase (n-terminal core)"/>
    <property type="match status" value="1"/>
</dbReference>
<dbReference type="InterPro" id="IPR003156">
    <property type="entry name" value="DHHA1_dom"/>
</dbReference>
<dbReference type="EMBL" id="PEZY01000004">
    <property type="protein sequence ID" value="PIS06481.1"/>
    <property type="molecule type" value="Genomic_DNA"/>
</dbReference>
<feature type="domain" description="DDH" evidence="1">
    <location>
        <begin position="13"/>
        <end position="154"/>
    </location>
</feature>
<gene>
    <name evidence="3" type="ORF">COT80_00905</name>
</gene>
<dbReference type="InterPro" id="IPR038763">
    <property type="entry name" value="DHH_sf"/>
</dbReference>
<name>A0A2H0W7B4_9BACT</name>
<dbReference type="InterPro" id="IPR001667">
    <property type="entry name" value="DDH_dom"/>
</dbReference>
<protein>
    <submittedName>
        <fullName evidence="3">Uncharacterized protein</fullName>
    </submittedName>
</protein>
<dbReference type="PANTHER" id="PTHR47618:SF1">
    <property type="entry name" value="BIFUNCTIONAL OLIGORIBONUCLEASE AND PAP PHOSPHATASE NRNA"/>
    <property type="match status" value="1"/>
</dbReference>
<sequence>MNEITTKINQANNILIVSHRRPDSDAIGSSLAMFFYLQSLGKNPKVFNIGPVPIYFDFLPGIEIVCSSENILNNQFDLVIALDLAGLDHAGIDDKFFKNNYVINIDHHISNTNFGNINFINSQASSTCEIIYTFLNQVEFNIDKNIANCLLCGILDDTGNFSNSATNIISIKAAAELISKGAKIYKIDDIINKNKSIGGLHLWGKVLSRMKSDASGEIVYAYIKEDEYREYNIAEEELDGLTNFLNVICDVKLVALFRIGPDYTRVSMRTNRDDVDLSLIAQRNGGGGHKKAAGFSIDNTLSETSDLLSFLKKDD</sequence>
<accession>A0A2H0W7B4</accession>
<dbReference type="SUPFAM" id="SSF64182">
    <property type="entry name" value="DHH phosphoesterases"/>
    <property type="match status" value="1"/>
</dbReference>
<evidence type="ECO:0000313" key="3">
    <source>
        <dbReference type="EMBL" id="PIS06481.1"/>
    </source>
</evidence>
<dbReference type="Proteomes" id="UP000229056">
    <property type="component" value="Unassembled WGS sequence"/>
</dbReference>
<comment type="caution">
    <text evidence="3">The sequence shown here is derived from an EMBL/GenBank/DDBJ whole genome shotgun (WGS) entry which is preliminary data.</text>
</comment>
<dbReference type="GO" id="GO:0003676">
    <property type="term" value="F:nucleic acid binding"/>
    <property type="evidence" value="ECO:0007669"/>
    <property type="project" value="InterPro"/>
</dbReference>
<organism evidence="3 4">
    <name type="scientific">Candidatus Buchananbacteria bacterium CG10_big_fil_rev_8_21_14_0_10_33_19</name>
    <dbReference type="NCBI Taxonomy" id="1974525"/>
    <lineage>
        <taxon>Bacteria</taxon>
        <taxon>Candidatus Buchananiibacteriota</taxon>
    </lineage>
</organism>
<evidence type="ECO:0000259" key="2">
    <source>
        <dbReference type="Pfam" id="PF02272"/>
    </source>
</evidence>
<dbReference type="InterPro" id="IPR051319">
    <property type="entry name" value="Oligoribo/pAp-PDE_c-di-AMP_PDE"/>
</dbReference>
<dbReference type="Pfam" id="PF01368">
    <property type="entry name" value="DHH"/>
    <property type="match status" value="1"/>
</dbReference>
<evidence type="ECO:0000259" key="1">
    <source>
        <dbReference type="Pfam" id="PF01368"/>
    </source>
</evidence>
<feature type="domain" description="DHHA1" evidence="2">
    <location>
        <begin position="218"/>
        <end position="312"/>
    </location>
</feature>
<dbReference type="PANTHER" id="PTHR47618">
    <property type="entry name" value="BIFUNCTIONAL OLIGORIBONUCLEASE AND PAP PHOSPHATASE NRNA"/>
    <property type="match status" value="1"/>
</dbReference>
<evidence type="ECO:0000313" key="4">
    <source>
        <dbReference type="Proteomes" id="UP000229056"/>
    </source>
</evidence>
<dbReference type="Gene3D" id="3.10.310.30">
    <property type="match status" value="1"/>
</dbReference>